<dbReference type="Pfam" id="PF00873">
    <property type="entry name" value="ACR_tran"/>
    <property type="match status" value="1"/>
</dbReference>
<dbReference type="PRINTS" id="PR00702">
    <property type="entry name" value="ACRIFLAVINRP"/>
</dbReference>
<dbReference type="Gene3D" id="3.30.70.1440">
    <property type="entry name" value="Multidrug efflux transporter AcrB pore domain"/>
    <property type="match status" value="1"/>
</dbReference>
<keyword evidence="1" id="KW-0472">Membrane</keyword>
<dbReference type="Gene3D" id="3.30.2090.10">
    <property type="entry name" value="Multidrug efflux transporter AcrB TolC docking domain, DN and DC subdomains"/>
    <property type="match status" value="2"/>
</dbReference>
<dbReference type="PANTHER" id="PTHR32063">
    <property type="match status" value="1"/>
</dbReference>
<name>A0ABW7C8L2_9CYAN</name>
<dbReference type="SUPFAM" id="SSF82866">
    <property type="entry name" value="Multidrug efflux transporter AcrB transmembrane domain"/>
    <property type="match status" value="2"/>
</dbReference>
<dbReference type="RefSeq" id="WP_393010411.1">
    <property type="nucleotide sequence ID" value="NZ_JAZAQF010000012.1"/>
</dbReference>
<keyword evidence="1" id="KW-0812">Transmembrane</keyword>
<gene>
    <name evidence="2" type="ORF">VPK24_02460</name>
</gene>
<evidence type="ECO:0000313" key="3">
    <source>
        <dbReference type="Proteomes" id="UP001604335"/>
    </source>
</evidence>
<feature type="transmembrane region" description="Helical" evidence="1">
    <location>
        <begin position="525"/>
        <end position="545"/>
    </location>
</feature>
<feature type="transmembrane region" description="Helical" evidence="1">
    <location>
        <begin position="898"/>
        <end position="923"/>
    </location>
</feature>
<comment type="caution">
    <text evidence="2">The sequence shown here is derived from an EMBL/GenBank/DDBJ whole genome shotgun (WGS) entry which is preliminary data.</text>
</comment>
<feature type="transmembrane region" description="Helical" evidence="1">
    <location>
        <begin position="432"/>
        <end position="452"/>
    </location>
</feature>
<dbReference type="Gene3D" id="3.30.70.1320">
    <property type="entry name" value="Multidrug efflux transporter AcrB pore domain like"/>
    <property type="match status" value="1"/>
</dbReference>
<sequence>MSNFNLSAGSIRKPIPTILACLVAAILGVASFLNLGIDQSPNIDVPAVSVTVIQPGAGPVELETEVTKKVEDAIAALGNIDQMISTVTDGRSFTLVNFVLGTDANQATNDVRNAISQIRSSLPASVDEPLVDRVEFSGGAIMTYALSGEGKSVEELSDLVDRTIARELLSVSGVAQVERLGGVSRAIRIDLDPGRLSAYGITATQVNDQVRSLNANFPGGQVDVGGSQQTIRTLGSARTLSQLQNYRVTLPNGGTIPLASLGRVSDSFTEPKEAAFLNGEPAVAFSVLRSTGSTLVTVEESVTKAVAELQKRLPNLKFDLIFSDADPIRMTYRSTVEELISSCILTTIVVGIFLRNVRYTLIAGAALPLSIIPTFAVMQMLGYTLNSMTLLALALAIGNLIDDAVCVVEDVDRHLNMGKSPRQAALDASSELGFSLLATAGTLIGVFLPVAFMGGIPGQFFQPFGVTVAVSTVFSTTVACTVTPMMSAYLLKPKANLELVAEAQSTESQPGPYRRVLVWALRHRVATLMIAVAFFIASLQLVPFIPKGLFSSGDTGLSTVEIELPPGTPLEETVEVMSRTYGLLKANPAVDRVLFAARQNNLATGYVNLKPEDQRSVTQRQFEQQMREQFKSIAGARVTFQSLQSRGGTSKDLRIVLKSENPELLTKTAADLERQMRGLSGLVEVTSSASLVKPEVAIIPDVQRATDLGVSVQAISRTATLATIGDNESSLAKFNLSDRQIPIWVKIAPQFRSNIETLENLRVPGRNGAMIPLTSVADIQLISGPAQINRYNRSRQVTLDANLQGISLGTALEQIRALPAMNPLPPGIEEEPAGDAKIMRDIFSRFLSALGLGVLSIYGVLVLLYNSFLYPIGILAALPLATGGTFLGLLVMQKELGLFALIGIVLLMGLVTKNAILLVDFALEAERHGLPQSKAVIESGVARLRPILMTSVSTVVGLLPLALGLGAGAEERSPMAVAVIGGFTTSTLLTLLVVPVLFTYVDNIQHWFKQLVGIEPRRRRRSTVRKVLES</sequence>
<dbReference type="InterPro" id="IPR027463">
    <property type="entry name" value="AcrB_DN_DC_subdom"/>
</dbReference>
<proteinExistence type="predicted"/>
<dbReference type="Gene3D" id="3.30.70.1430">
    <property type="entry name" value="Multidrug efflux transporter AcrB pore domain"/>
    <property type="match status" value="2"/>
</dbReference>
<accession>A0ABW7C8L2</accession>
<dbReference type="SUPFAM" id="SSF82693">
    <property type="entry name" value="Multidrug efflux transporter AcrB pore domain, PN1, PN2, PC1 and PC2 subdomains"/>
    <property type="match status" value="3"/>
</dbReference>
<dbReference type="InterPro" id="IPR001036">
    <property type="entry name" value="Acrflvin-R"/>
</dbReference>
<evidence type="ECO:0000256" key="1">
    <source>
        <dbReference type="SAM" id="Phobius"/>
    </source>
</evidence>
<reference evidence="3" key="1">
    <citation type="journal article" date="2024" name="Algal Res.">
        <title>Biochemical, toxicological and genomic investigation of a high-biomass producing Limnothrix strain isolated from Italian shallow drinking water reservoir.</title>
        <authorList>
            <person name="Simonazzi M."/>
            <person name="Shishido T.K."/>
            <person name="Delbaje E."/>
            <person name="Wahlsten M."/>
            <person name="Fewer D.P."/>
            <person name="Sivonen K."/>
            <person name="Pezzolesi L."/>
            <person name="Pistocchi R."/>
        </authorList>
    </citation>
    <scope>NUCLEOTIDE SEQUENCE [LARGE SCALE GENOMIC DNA]</scope>
    <source>
        <strain evidence="3">LRLZ20PSL1</strain>
    </source>
</reference>
<feature type="transmembrane region" description="Helical" evidence="1">
    <location>
        <begin position="846"/>
        <end position="865"/>
    </location>
</feature>
<dbReference type="EMBL" id="JAZAQF010000012">
    <property type="protein sequence ID" value="MFG3816485.1"/>
    <property type="molecule type" value="Genomic_DNA"/>
</dbReference>
<keyword evidence="3" id="KW-1185">Reference proteome</keyword>
<evidence type="ECO:0000313" key="2">
    <source>
        <dbReference type="EMBL" id="MFG3816485.1"/>
    </source>
</evidence>
<dbReference type="Proteomes" id="UP001604335">
    <property type="component" value="Unassembled WGS sequence"/>
</dbReference>
<dbReference type="PANTHER" id="PTHR32063:SF77">
    <property type="entry name" value="ACR FAMILY TRANSPORT PROTEIN"/>
    <property type="match status" value="1"/>
</dbReference>
<feature type="transmembrane region" description="Helical" evidence="1">
    <location>
        <begin position="464"/>
        <end position="491"/>
    </location>
</feature>
<keyword evidence="1" id="KW-1133">Transmembrane helix</keyword>
<feature type="transmembrane region" description="Helical" evidence="1">
    <location>
        <begin position="872"/>
        <end position="892"/>
    </location>
</feature>
<feature type="transmembrane region" description="Helical" evidence="1">
    <location>
        <begin position="361"/>
        <end position="382"/>
    </location>
</feature>
<dbReference type="SUPFAM" id="SSF82714">
    <property type="entry name" value="Multidrug efflux transporter AcrB TolC docking domain, DN and DC subdomains"/>
    <property type="match status" value="2"/>
</dbReference>
<dbReference type="Gene3D" id="1.20.1640.10">
    <property type="entry name" value="Multidrug efflux transporter AcrB transmembrane domain"/>
    <property type="match status" value="2"/>
</dbReference>
<feature type="transmembrane region" description="Helical" evidence="1">
    <location>
        <begin position="975"/>
        <end position="1001"/>
    </location>
</feature>
<organism evidence="2 3">
    <name type="scientific">Limnothrix redekei LRLZ20PSL1</name>
    <dbReference type="NCBI Taxonomy" id="3112953"/>
    <lineage>
        <taxon>Bacteria</taxon>
        <taxon>Bacillati</taxon>
        <taxon>Cyanobacteriota</taxon>
        <taxon>Cyanophyceae</taxon>
        <taxon>Pseudanabaenales</taxon>
        <taxon>Pseudanabaenaceae</taxon>
        <taxon>Limnothrix</taxon>
    </lineage>
</organism>
<feature type="transmembrane region" description="Helical" evidence="1">
    <location>
        <begin position="944"/>
        <end position="963"/>
    </location>
</feature>
<protein>
    <submittedName>
        <fullName evidence="2">Efflux RND transporter permease subunit</fullName>
    </submittedName>
</protein>